<dbReference type="Proteomes" id="UP000644756">
    <property type="component" value="Unassembled WGS sequence"/>
</dbReference>
<organism evidence="2 3">
    <name type="scientific">Paenibacillus abyssi</name>
    <dbReference type="NCBI Taxonomy" id="1340531"/>
    <lineage>
        <taxon>Bacteria</taxon>
        <taxon>Bacillati</taxon>
        <taxon>Bacillota</taxon>
        <taxon>Bacilli</taxon>
        <taxon>Bacillales</taxon>
        <taxon>Paenibacillaceae</taxon>
        <taxon>Paenibacillus</taxon>
    </lineage>
</organism>
<dbReference type="EMBL" id="BMGR01000001">
    <property type="protein sequence ID" value="GGF88217.1"/>
    <property type="molecule type" value="Genomic_DNA"/>
</dbReference>
<comment type="caution">
    <text evidence="2">The sequence shown here is derived from an EMBL/GenBank/DDBJ whole genome shotgun (WGS) entry which is preliminary data.</text>
</comment>
<reference evidence="2" key="1">
    <citation type="journal article" date="2014" name="Int. J. Syst. Evol. Microbiol.">
        <title>Complete genome sequence of Corynebacterium casei LMG S-19264T (=DSM 44701T), isolated from a smear-ripened cheese.</title>
        <authorList>
            <consortium name="US DOE Joint Genome Institute (JGI-PGF)"/>
            <person name="Walter F."/>
            <person name="Albersmeier A."/>
            <person name="Kalinowski J."/>
            <person name="Ruckert C."/>
        </authorList>
    </citation>
    <scope>NUCLEOTIDE SEQUENCE</scope>
    <source>
        <strain evidence="2">CGMCC 1.12987</strain>
    </source>
</reference>
<evidence type="ECO:0000313" key="2">
    <source>
        <dbReference type="EMBL" id="GGF88217.1"/>
    </source>
</evidence>
<feature type="transmembrane region" description="Helical" evidence="1">
    <location>
        <begin position="40"/>
        <end position="59"/>
    </location>
</feature>
<evidence type="ECO:0000256" key="1">
    <source>
        <dbReference type="SAM" id="Phobius"/>
    </source>
</evidence>
<keyword evidence="1" id="KW-0812">Transmembrane</keyword>
<name>A0A917FJ23_9BACL</name>
<accession>A0A917FJ23</accession>
<keyword evidence="1" id="KW-1133">Transmembrane helix</keyword>
<dbReference type="RefSeq" id="WP_188528128.1">
    <property type="nucleotide sequence ID" value="NZ_BMGR01000001.1"/>
</dbReference>
<protein>
    <submittedName>
        <fullName evidence="2">Uncharacterized protein</fullName>
    </submittedName>
</protein>
<evidence type="ECO:0000313" key="3">
    <source>
        <dbReference type="Proteomes" id="UP000644756"/>
    </source>
</evidence>
<feature type="transmembrane region" description="Helical" evidence="1">
    <location>
        <begin position="12"/>
        <end position="34"/>
    </location>
</feature>
<reference evidence="2" key="2">
    <citation type="submission" date="2020-09" db="EMBL/GenBank/DDBJ databases">
        <authorList>
            <person name="Sun Q."/>
            <person name="Zhou Y."/>
        </authorList>
    </citation>
    <scope>NUCLEOTIDE SEQUENCE</scope>
    <source>
        <strain evidence="2">CGMCC 1.12987</strain>
    </source>
</reference>
<proteinExistence type="predicted"/>
<keyword evidence="3" id="KW-1185">Reference proteome</keyword>
<sequence>MIKRIFHAILNGFITFGVGMAAGFGIGFGVIAIFDVDTSLWLRIFIAAALIVAIAADFLREERDDDGGKETE</sequence>
<keyword evidence="1" id="KW-0472">Membrane</keyword>
<dbReference type="AlphaFoldDB" id="A0A917FJ23"/>
<gene>
    <name evidence="2" type="ORF">GCM10010916_01900</name>
</gene>